<dbReference type="AlphaFoldDB" id="A0AAN6S6F5"/>
<keyword evidence="3" id="KW-1185">Reference proteome</keyword>
<feature type="compositionally biased region" description="Gly residues" evidence="1">
    <location>
        <begin position="312"/>
        <end position="323"/>
    </location>
</feature>
<feature type="region of interest" description="Disordered" evidence="1">
    <location>
        <begin position="291"/>
        <end position="337"/>
    </location>
</feature>
<accession>A0AAN6S6F5</accession>
<feature type="compositionally biased region" description="Low complexity" evidence="1">
    <location>
        <begin position="324"/>
        <end position="337"/>
    </location>
</feature>
<feature type="region of interest" description="Disordered" evidence="1">
    <location>
        <begin position="254"/>
        <end position="278"/>
    </location>
</feature>
<organism evidence="2 3">
    <name type="scientific">Diplogelasinospora grovesii</name>
    <dbReference type="NCBI Taxonomy" id="303347"/>
    <lineage>
        <taxon>Eukaryota</taxon>
        <taxon>Fungi</taxon>
        <taxon>Dikarya</taxon>
        <taxon>Ascomycota</taxon>
        <taxon>Pezizomycotina</taxon>
        <taxon>Sordariomycetes</taxon>
        <taxon>Sordariomycetidae</taxon>
        <taxon>Sordariales</taxon>
        <taxon>Diplogelasinosporaceae</taxon>
        <taxon>Diplogelasinospora</taxon>
    </lineage>
</organism>
<protein>
    <submittedName>
        <fullName evidence="2">Uncharacterized protein</fullName>
    </submittedName>
</protein>
<reference evidence="3" key="1">
    <citation type="journal article" date="2023" name="Mol. Phylogenet. Evol.">
        <title>Genome-scale phylogeny and comparative genomics of the fungal order Sordariales.</title>
        <authorList>
            <person name="Hensen N."/>
            <person name="Bonometti L."/>
            <person name="Westerberg I."/>
            <person name="Brannstrom I.O."/>
            <person name="Guillou S."/>
            <person name="Cros-Aarteil S."/>
            <person name="Calhoun S."/>
            <person name="Haridas S."/>
            <person name="Kuo A."/>
            <person name="Mondo S."/>
            <person name="Pangilinan J."/>
            <person name="Riley R."/>
            <person name="LaButti K."/>
            <person name="Andreopoulos B."/>
            <person name="Lipzen A."/>
            <person name="Chen C."/>
            <person name="Yan M."/>
            <person name="Daum C."/>
            <person name="Ng V."/>
            <person name="Clum A."/>
            <person name="Steindorff A."/>
            <person name="Ohm R.A."/>
            <person name="Martin F."/>
            <person name="Silar P."/>
            <person name="Natvig D.O."/>
            <person name="Lalanne C."/>
            <person name="Gautier V."/>
            <person name="Ament-Velasquez S.L."/>
            <person name="Kruys A."/>
            <person name="Hutchinson M.I."/>
            <person name="Powell A.J."/>
            <person name="Barry K."/>
            <person name="Miller A.N."/>
            <person name="Grigoriev I.V."/>
            <person name="Debuchy R."/>
            <person name="Gladieux P."/>
            <person name="Hiltunen Thoren M."/>
            <person name="Johannesson H."/>
        </authorList>
    </citation>
    <scope>NUCLEOTIDE SEQUENCE [LARGE SCALE GENOMIC DNA]</scope>
    <source>
        <strain evidence="3">CBS 340.73</strain>
    </source>
</reference>
<evidence type="ECO:0000313" key="3">
    <source>
        <dbReference type="Proteomes" id="UP001303473"/>
    </source>
</evidence>
<dbReference type="EMBL" id="MU853780">
    <property type="protein sequence ID" value="KAK3941763.1"/>
    <property type="molecule type" value="Genomic_DNA"/>
</dbReference>
<gene>
    <name evidence="2" type="ORF">QBC46DRAFT_429632</name>
</gene>
<dbReference type="Proteomes" id="UP001303473">
    <property type="component" value="Unassembled WGS sequence"/>
</dbReference>
<feature type="compositionally biased region" description="Polar residues" evidence="1">
    <location>
        <begin position="267"/>
        <end position="278"/>
    </location>
</feature>
<proteinExistence type="predicted"/>
<comment type="caution">
    <text evidence="2">The sequence shown here is derived from an EMBL/GenBank/DDBJ whole genome shotgun (WGS) entry which is preliminary data.</text>
</comment>
<evidence type="ECO:0000313" key="2">
    <source>
        <dbReference type="EMBL" id="KAK3941763.1"/>
    </source>
</evidence>
<sequence length="337" mass="36864">MTDARPEQVEVDVYGVPWALYIKVEILGVSSLSNNEKLLLIARRGLVGRGMVEPETLTEEERYKLMLWPPPDIVRARIQQADVSQTGNSLHQLLAKPISQLNAREFVLLACSFYTPRGFRTKREGVRDQQEPGTFLVRGLALAQVLTPGEVCKMRRIFQRWYDILTQSGFANGRFVDAHNARYSALPRDYRRLGSQGGSLCEHELLEIQTSQTPFSQTQFAIPQTQSDILQAQFDILQAPFDILMTQSDTQFGIPQPLDDPVPYAQTPDTQTPSTGTLGNDMTAQWAPVISHDWNAPAQEGASSSTNPGAAPGDGDGDGGGAPSAGAGDAGSYNFPA</sequence>
<evidence type="ECO:0000256" key="1">
    <source>
        <dbReference type="SAM" id="MobiDB-lite"/>
    </source>
</evidence>
<name>A0AAN6S6F5_9PEZI</name>